<evidence type="ECO:0000313" key="1">
    <source>
        <dbReference type="EMBL" id="PIW37424.1"/>
    </source>
</evidence>
<comment type="caution">
    <text evidence="1">The sequence shown here is derived from an EMBL/GenBank/DDBJ whole genome shotgun (WGS) entry which is preliminary data.</text>
</comment>
<protein>
    <submittedName>
        <fullName evidence="1">Uncharacterized protein</fullName>
    </submittedName>
</protein>
<reference evidence="1 2" key="1">
    <citation type="submission" date="2017-09" db="EMBL/GenBank/DDBJ databases">
        <title>Depth-based differentiation of microbial function through sediment-hosted aquifers and enrichment of novel symbionts in the deep terrestrial subsurface.</title>
        <authorList>
            <person name="Probst A.J."/>
            <person name="Ladd B."/>
            <person name="Jarett J.K."/>
            <person name="Geller-Mcgrath D.E."/>
            <person name="Sieber C.M."/>
            <person name="Emerson J.B."/>
            <person name="Anantharaman K."/>
            <person name="Thomas B.C."/>
            <person name="Malmstrom R."/>
            <person name="Stieglmeier M."/>
            <person name="Klingl A."/>
            <person name="Woyke T."/>
            <person name="Ryan C.M."/>
            <person name="Banfield J.F."/>
        </authorList>
    </citation>
    <scope>NUCLEOTIDE SEQUENCE [LARGE SCALE GENOMIC DNA]</scope>
    <source>
        <strain evidence="1">CG15_BIG_FIL_POST_REV_8_21_14_020_45_12</strain>
    </source>
</reference>
<sequence length="285" mass="30016">MPICNAIERSLSYFAASGNTFLKDCILKLKKEDQTASRGVAVWSWALVRASGSELAAVVAEALTEEVAEERLEHVCFHPHLGLSGGAGVAVPAEVTVEVLLSVVVAEAAEEGHEIVGQAEHAPGDDRLTPLRSSSLLRDDLGGLGDHLDDNVAVELRAGRDRAHHLQLAADQLLVRLELGGAGHGHLNAITELEGGLVDDDAGLDRTEVADRAVLCAPVGTGDHAITPLLHAGVWQLSHDGLEGGHGHILGVDEQEPEGTKHLLASQSCDLHCGIHQPYADIPLS</sequence>
<name>A0A2M7H5B9_9BACT</name>
<dbReference type="Proteomes" id="UP000230292">
    <property type="component" value="Unassembled WGS sequence"/>
</dbReference>
<accession>A0A2M7H5B9</accession>
<organism evidence="1 2">
    <name type="scientific">Candidatus Kerfeldbacteria bacterium CG15_BIG_FIL_POST_REV_8_21_14_020_45_12</name>
    <dbReference type="NCBI Taxonomy" id="2014247"/>
    <lineage>
        <taxon>Bacteria</taxon>
        <taxon>Candidatus Kerfeldiibacteriota</taxon>
    </lineage>
</organism>
<proteinExistence type="predicted"/>
<gene>
    <name evidence="1" type="ORF">COW24_00180</name>
</gene>
<dbReference type="AlphaFoldDB" id="A0A2M7H5B9"/>
<dbReference type="EMBL" id="PFGC01000005">
    <property type="protein sequence ID" value="PIW37424.1"/>
    <property type="molecule type" value="Genomic_DNA"/>
</dbReference>
<evidence type="ECO:0000313" key="2">
    <source>
        <dbReference type="Proteomes" id="UP000230292"/>
    </source>
</evidence>